<accession>A0A0M9G7C3</accession>
<evidence type="ECO:0000313" key="2">
    <source>
        <dbReference type="EMBL" id="KPA84037.1"/>
    </source>
</evidence>
<dbReference type="OMA" id="GRHYIAR"/>
<feature type="compositionally biased region" description="Low complexity" evidence="1">
    <location>
        <begin position="309"/>
        <end position="328"/>
    </location>
</feature>
<reference evidence="2 3" key="1">
    <citation type="submission" date="2015-07" db="EMBL/GenBank/DDBJ databases">
        <title>High-quality genome of monoxenous trypanosomatid Leptomonas pyrrhocoris.</title>
        <authorList>
            <person name="Flegontov P."/>
            <person name="Butenko A."/>
            <person name="Firsov S."/>
            <person name="Vlcek C."/>
            <person name="Logacheva M.D."/>
            <person name="Field M."/>
            <person name="Filatov D."/>
            <person name="Flegontova O."/>
            <person name="Gerasimov E."/>
            <person name="Jackson A.P."/>
            <person name="Kelly S."/>
            <person name="Opperdoes F."/>
            <person name="O'Reilly A."/>
            <person name="Votypka J."/>
            <person name="Yurchenko V."/>
            <person name="Lukes J."/>
        </authorList>
    </citation>
    <scope>NUCLEOTIDE SEQUENCE [LARGE SCALE GENOMIC DNA]</scope>
    <source>
        <strain evidence="2">H10</strain>
    </source>
</reference>
<comment type="caution">
    <text evidence="2">The sequence shown here is derived from an EMBL/GenBank/DDBJ whole genome shotgun (WGS) entry which is preliminary data.</text>
</comment>
<dbReference type="EMBL" id="LGTL01000003">
    <property type="protein sequence ID" value="KPA84037.1"/>
    <property type="molecule type" value="Genomic_DNA"/>
</dbReference>
<dbReference type="GeneID" id="26902463"/>
<protein>
    <submittedName>
        <fullName evidence="2">Uncharacterized protein</fullName>
    </submittedName>
</protein>
<dbReference type="VEuPathDB" id="TriTrypDB:LpyrH10_03_3190"/>
<sequence>MDASHNTAAPSAAIPLAADGSISNSILRTPVAGTGTTVLLREEGGTTFMPVHHQSSITLRDLAEEFNISSVLECDAEGNVQPRAVAFDSPSDILHSGRHYIARRDAKAEAGNSYVTFKGKICVKEYELEHPTPPATLPGKSVRIVEAGENEGAPAETKRRNRVVTPFLDKRRHQEALDRHEEYFAAHAAEGSTPRLQRMRDEEEATTISRALALSFERKRPREDSASKTEEHRQASSRADGDGRENAKSCHSGSDRTDDVLSSPSSMPRNGGALLDRTNSFGASPTAVSKTHVAPLVNELHTDETSDLPSSAVPASSSTTTAAPQSQKQSLRFIPFTEIADDGTEAYVTLENLQQLCNDLTMQEAELQKKHRTATDILEGARRVLFLNDGNE</sequence>
<feature type="compositionally biased region" description="Basic and acidic residues" evidence="1">
    <location>
        <begin position="216"/>
        <end position="259"/>
    </location>
</feature>
<evidence type="ECO:0000313" key="3">
    <source>
        <dbReference type="Proteomes" id="UP000037923"/>
    </source>
</evidence>
<dbReference type="Proteomes" id="UP000037923">
    <property type="component" value="Unassembled WGS sequence"/>
</dbReference>
<dbReference type="AlphaFoldDB" id="A0A0M9G7C3"/>
<name>A0A0M9G7C3_LEPPY</name>
<feature type="region of interest" description="Disordered" evidence="1">
    <location>
        <begin position="185"/>
        <end position="285"/>
    </location>
</feature>
<feature type="region of interest" description="Disordered" evidence="1">
    <location>
        <begin position="303"/>
        <end position="328"/>
    </location>
</feature>
<dbReference type="RefSeq" id="XP_015662476.1">
    <property type="nucleotide sequence ID" value="XM_015798998.1"/>
</dbReference>
<proteinExistence type="predicted"/>
<gene>
    <name evidence="2" type="ORF">ABB37_02168</name>
</gene>
<dbReference type="OrthoDB" id="272219at2759"/>
<evidence type="ECO:0000256" key="1">
    <source>
        <dbReference type="SAM" id="MobiDB-lite"/>
    </source>
</evidence>
<organism evidence="2 3">
    <name type="scientific">Leptomonas pyrrhocoris</name>
    <name type="common">Firebug parasite</name>
    <dbReference type="NCBI Taxonomy" id="157538"/>
    <lineage>
        <taxon>Eukaryota</taxon>
        <taxon>Discoba</taxon>
        <taxon>Euglenozoa</taxon>
        <taxon>Kinetoplastea</taxon>
        <taxon>Metakinetoplastina</taxon>
        <taxon>Trypanosomatida</taxon>
        <taxon>Trypanosomatidae</taxon>
        <taxon>Leishmaniinae</taxon>
        <taxon>Leptomonas</taxon>
    </lineage>
</organism>
<keyword evidence="3" id="KW-1185">Reference proteome</keyword>